<dbReference type="STRING" id="296218.AWN68_11800"/>
<keyword evidence="3" id="KW-1185">Reference proteome</keyword>
<evidence type="ECO:0000313" key="2">
    <source>
        <dbReference type="EMBL" id="KYG72437.1"/>
    </source>
</evidence>
<dbReference type="EMBL" id="LRDB01000051">
    <property type="protein sequence ID" value="KYG72437.1"/>
    <property type="molecule type" value="Genomic_DNA"/>
</dbReference>
<evidence type="ECO:0000313" key="3">
    <source>
        <dbReference type="Proteomes" id="UP000075615"/>
    </source>
</evidence>
<dbReference type="PANTHER" id="PTHR43581">
    <property type="entry name" value="ATP/GTP PHOSPHATASE"/>
    <property type="match status" value="1"/>
</dbReference>
<accession>A0A150X125</accession>
<dbReference type="InterPro" id="IPR051396">
    <property type="entry name" value="Bact_Antivir_Def_Nuclease"/>
</dbReference>
<dbReference type="Proteomes" id="UP000075615">
    <property type="component" value="Unassembled WGS sequence"/>
</dbReference>
<dbReference type="GO" id="GO:0005524">
    <property type="term" value="F:ATP binding"/>
    <property type="evidence" value="ECO:0007669"/>
    <property type="project" value="InterPro"/>
</dbReference>
<dbReference type="GO" id="GO:0016887">
    <property type="term" value="F:ATP hydrolysis activity"/>
    <property type="evidence" value="ECO:0007669"/>
    <property type="project" value="InterPro"/>
</dbReference>
<protein>
    <recommendedName>
        <fullName evidence="1">ATPase AAA-type core domain-containing protein</fullName>
    </recommendedName>
</protein>
<sequence>MKALGQWLINSPQLERIDRIISSYEDAQDEIEKSYSSFTKFESLANLYFGENKKSLLVEKNGDLKISLPNGDSTGIYRLSSGEKQIIVMLAQLIFGTQRDTFIIDEPELSLHLGWQELFVNTLLEASPHTQFIMATHSPTILGNVENQKYCQDLTQV</sequence>
<dbReference type="AlphaFoldDB" id="A0A150X125"/>
<reference evidence="2 3" key="1">
    <citation type="submission" date="2016-01" db="EMBL/GenBank/DDBJ databases">
        <title>Genome sequencing of Roseivirga echinicomitans KMM 6058.</title>
        <authorList>
            <person name="Selvaratnam C."/>
            <person name="Thevarajoo S."/>
            <person name="Goh K.M."/>
            <person name="Ee R."/>
            <person name="Chan K.-G."/>
            <person name="Chong C.S."/>
        </authorList>
    </citation>
    <scope>NUCLEOTIDE SEQUENCE [LARGE SCALE GENOMIC DNA]</scope>
    <source>
        <strain evidence="2 3">KMM 6058</strain>
    </source>
</reference>
<dbReference type="InterPro" id="IPR027417">
    <property type="entry name" value="P-loop_NTPase"/>
</dbReference>
<dbReference type="PANTHER" id="PTHR43581:SF2">
    <property type="entry name" value="EXCINUCLEASE ATPASE SUBUNIT"/>
    <property type="match status" value="1"/>
</dbReference>
<organism evidence="2 3">
    <name type="scientific">Roseivirga echinicomitans</name>
    <dbReference type="NCBI Taxonomy" id="296218"/>
    <lineage>
        <taxon>Bacteria</taxon>
        <taxon>Pseudomonadati</taxon>
        <taxon>Bacteroidota</taxon>
        <taxon>Cytophagia</taxon>
        <taxon>Cytophagales</taxon>
        <taxon>Roseivirgaceae</taxon>
        <taxon>Roseivirga</taxon>
    </lineage>
</organism>
<feature type="domain" description="ATPase AAA-type core" evidence="1">
    <location>
        <begin position="7"/>
        <end position="142"/>
    </location>
</feature>
<dbReference type="Gene3D" id="3.40.50.300">
    <property type="entry name" value="P-loop containing nucleotide triphosphate hydrolases"/>
    <property type="match status" value="1"/>
</dbReference>
<gene>
    <name evidence="2" type="ORF">AWN68_11800</name>
</gene>
<proteinExistence type="predicted"/>
<evidence type="ECO:0000259" key="1">
    <source>
        <dbReference type="Pfam" id="PF13304"/>
    </source>
</evidence>
<dbReference type="Pfam" id="PF13304">
    <property type="entry name" value="AAA_21"/>
    <property type="match status" value="1"/>
</dbReference>
<dbReference type="SUPFAM" id="SSF52540">
    <property type="entry name" value="P-loop containing nucleoside triphosphate hydrolases"/>
    <property type="match status" value="1"/>
</dbReference>
<comment type="caution">
    <text evidence="2">The sequence shown here is derived from an EMBL/GenBank/DDBJ whole genome shotgun (WGS) entry which is preliminary data.</text>
</comment>
<dbReference type="InterPro" id="IPR003959">
    <property type="entry name" value="ATPase_AAA_core"/>
</dbReference>
<name>A0A150X125_9BACT</name>